<accession>A0AAD5PSD6</accession>
<dbReference type="Gene3D" id="3.30.70.330">
    <property type="match status" value="3"/>
</dbReference>
<dbReference type="FunFam" id="3.30.70.330:FF:000022">
    <property type="entry name" value="APOBEC1 complementation factor isoform X1"/>
    <property type="match status" value="1"/>
</dbReference>
<evidence type="ECO:0000313" key="9">
    <source>
        <dbReference type="Proteomes" id="UP000820818"/>
    </source>
</evidence>
<dbReference type="CDD" id="cd12250">
    <property type="entry name" value="RRM2_hnRNPR_like"/>
    <property type="match status" value="1"/>
</dbReference>
<dbReference type="EMBL" id="WJBH02000006">
    <property type="protein sequence ID" value="KAI9557687.1"/>
    <property type="molecule type" value="Genomic_DNA"/>
</dbReference>
<reference evidence="8 9" key="1">
    <citation type="submission" date="2022-05" db="EMBL/GenBank/DDBJ databases">
        <title>A multi-omics perspective on studying reproductive biology in Daphnia sinensis.</title>
        <authorList>
            <person name="Jia J."/>
        </authorList>
    </citation>
    <scope>NUCLEOTIDE SEQUENCE [LARGE SCALE GENOMIC DNA]</scope>
    <source>
        <strain evidence="8 9">WSL</strain>
    </source>
</reference>
<evidence type="ECO:0000256" key="2">
    <source>
        <dbReference type="ARBA" id="ARBA00022490"/>
    </source>
</evidence>
<evidence type="ECO:0000256" key="6">
    <source>
        <dbReference type="SAM" id="MobiDB-lite"/>
    </source>
</evidence>
<organism evidence="8 9">
    <name type="scientific">Daphnia sinensis</name>
    <dbReference type="NCBI Taxonomy" id="1820382"/>
    <lineage>
        <taxon>Eukaryota</taxon>
        <taxon>Metazoa</taxon>
        <taxon>Ecdysozoa</taxon>
        <taxon>Arthropoda</taxon>
        <taxon>Crustacea</taxon>
        <taxon>Branchiopoda</taxon>
        <taxon>Diplostraca</taxon>
        <taxon>Cladocera</taxon>
        <taxon>Anomopoda</taxon>
        <taxon>Daphniidae</taxon>
        <taxon>Daphnia</taxon>
        <taxon>Daphnia similis group</taxon>
    </lineage>
</organism>
<evidence type="ECO:0000259" key="7">
    <source>
        <dbReference type="PROSITE" id="PS50102"/>
    </source>
</evidence>
<keyword evidence="9" id="KW-1185">Reference proteome</keyword>
<dbReference type="InterPro" id="IPR012677">
    <property type="entry name" value="Nucleotide-bd_a/b_plait_sf"/>
</dbReference>
<dbReference type="Pfam" id="PF00076">
    <property type="entry name" value="RRM_1"/>
    <property type="match status" value="3"/>
</dbReference>
<dbReference type="GO" id="GO:0005737">
    <property type="term" value="C:cytoplasm"/>
    <property type="evidence" value="ECO:0007669"/>
    <property type="project" value="UniProtKB-SubCell"/>
</dbReference>
<sequence length="528" mass="59922">MGSCKENELDEILAIQKREENLMKLIQETGCEIIQENGQRKFGGPPPNWEGPPPPKGTEIFVGKLPRDVFEDELYRLFSTIGPIYELRLMMDFSGSNRGFAFIQYAHRHDANRAIELMNNYELRPRHHIGVVKSIDNCRLFVGGIPKNKSREEIQCEMERLTEGVTKVIVYSSITDKTKNRGFAFVEYINHRAASKARRKLIPDRIQLWGKEIAVDWAEPENEIEEDIMSKVTVLYVRNLSLTTTEQVLRDIFNRASDDNVQKLKMMRDFAFIHFASREKAEKAMQTMNYAEINGATIEITWAKPVKDKKAIKPKTPSRKTSSVSMHSVSSTSSHSPCKSAMKFPTSYQSDRMLSPPSSLNYSPMALPLSSITPALQQHQANQLLNYFAVPPPFHGGFQSSPPRILPNPPITTFPQTNFMQNSGFDLNGNRNYNASITPDSSFRVRKTPDPMMYTNFGPPLHPQPSWIGEERSRFGTSRESPKFSIDSLSAQFHKTGCNKFNHIGFNGNVSINPFQVIPPFPSRSLLP</sequence>
<proteinExistence type="predicted"/>
<dbReference type="InterPro" id="IPR006535">
    <property type="entry name" value="HnRNP_R/Q_splicing_fac"/>
</dbReference>
<feature type="domain" description="RRM" evidence="7">
    <location>
        <begin position="58"/>
        <end position="136"/>
    </location>
</feature>
<evidence type="ECO:0000256" key="3">
    <source>
        <dbReference type="ARBA" id="ARBA00022737"/>
    </source>
</evidence>
<feature type="region of interest" description="Disordered" evidence="6">
    <location>
        <begin position="309"/>
        <end position="340"/>
    </location>
</feature>
<dbReference type="InterPro" id="IPR035979">
    <property type="entry name" value="RBD_domain_sf"/>
</dbReference>
<dbReference type="PROSITE" id="PS50102">
    <property type="entry name" value="RRM"/>
    <property type="match status" value="3"/>
</dbReference>
<dbReference type="SUPFAM" id="SSF54928">
    <property type="entry name" value="RNA-binding domain, RBD"/>
    <property type="match status" value="2"/>
</dbReference>
<evidence type="ECO:0000256" key="4">
    <source>
        <dbReference type="ARBA" id="ARBA00022884"/>
    </source>
</evidence>
<dbReference type="FunFam" id="3.30.70.330:FF:001396">
    <property type="entry name" value="APOBEC1 complementation factor"/>
    <property type="match status" value="1"/>
</dbReference>
<protein>
    <recommendedName>
        <fullName evidence="7">RRM domain-containing protein</fullName>
    </recommendedName>
</protein>
<dbReference type="SMART" id="SM00360">
    <property type="entry name" value="RRM"/>
    <property type="match status" value="3"/>
</dbReference>
<comment type="subcellular location">
    <subcellularLocation>
        <location evidence="1">Cytoplasm</location>
    </subcellularLocation>
</comment>
<name>A0AAD5PSD6_9CRUS</name>
<feature type="compositionally biased region" description="Low complexity" evidence="6">
    <location>
        <begin position="321"/>
        <end position="336"/>
    </location>
</feature>
<comment type="caution">
    <text evidence="8">The sequence shown here is derived from an EMBL/GenBank/DDBJ whole genome shotgun (WGS) entry which is preliminary data.</text>
</comment>
<dbReference type="PANTHER" id="PTHR21245">
    <property type="entry name" value="HETEROGENEOUS NUCLEAR RIBONUCLEOPROTEIN"/>
    <property type="match status" value="1"/>
</dbReference>
<gene>
    <name evidence="8" type="ORF">GHT06_017516</name>
</gene>
<evidence type="ECO:0000256" key="1">
    <source>
        <dbReference type="ARBA" id="ARBA00004496"/>
    </source>
</evidence>
<keyword evidence="3" id="KW-0677">Repeat</keyword>
<evidence type="ECO:0000313" key="8">
    <source>
        <dbReference type="EMBL" id="KAI9557687.1"/>
    </source>
</evidence>
<dbReference type="InterPro" id="IPR000504">
    <property type="entry name" value="RRM_dom"/>
</dbReference>
<dbReference type="NCBIfam" id="TIGR01648">
    <property type="entry name" value="hnRNP-R-Q"/>
    <property type="match status" value="1"/>
</dbReference>
<evidence type="ECO:0000256" key="5">
    <source>
        <dbReference type="PROSITE-ProRule" id="PRU00176"/>
    </source>
</evidence>
<dbReference type="GO" id="GO:0003723">
    <property type="term" value="F:RNA binding"/>
    <property type="evidence" value="ECO:0007669"/>
    <property type="project" value="UniProtKB-UniRule"/>
</dbReference>
<dbReference type="AlphaFoldDB" id="A0AAD5PSD6"/>
<keyword evidence="4 5" id="KW-0694">RNA-binding</keyword>
<feature type="domain" description="RRM" evidence="7">
    <location>
        <begin position="233"/>
        <end position="305"/>
    </location>
</feature>
<dbReference type="CDD" id="cd12249">
    <property type="entry name" value="RRM1_hnRNPR_like"/>
    <property type="match status" value="1"/>
</dbReference>
<dbReference type="Proteomes" id="UP000820818">
    <property type="component" value="Linkage Group LG6"/>
</dbReference>
<feature type="domain" description="RRM" evidence="7">
    <location>
        <begin position="138"/>
        <end position="220"/>
    </location>
</feature>
<keyword evidence="2" id="KW-0963">Cytoplasm</keyword>